<organism evidence="3 4">
    <name type="scientific">Putridiphycobacter roseus</name>
    <dbReference type="NCBI Taxonomy" id="2219161"/>
    <lineage>
        <taxon>Bacteria</taxon>
        <taxon>Pseudomonadati</taxon>
        <taxon>Bacteroidota</taxon>
        <taxon>Flavobacteriia</taxon>
        <taxon>Flavobacteriales</taxon>
        <taxon>Crocinitomicaceae</taxon>
        <taxon>Putridiphycobacter</taxon>
    </lineage>
</organism>
<dbReference type="Proteomes" id="UP000249248">
    <property type="component" value="Unassembled WGS sequence"/>
</dbReference>
<evidence type="ECO:0000313" key="3">
    <source>
        <dbReference type="EMBL" id="PZE15721.1"/>
    </source>
</evidence>
<feature type="transmembrane region" description="Helical" evidence="1">
    <location>
        <begin position="320"/>
        <end position="337"/>
    </location>
</feature>
<gene>
    <name evidence="3" type="ORF">DNU06_16625</name>
</gene>
<accession>A0A2W1MYT5</accession>
<feature type="chain" id="PRO_5015931524" evidence="2">
    <location>
        <begin position="25"/>
        <end position="343"/>
    </location>
</feature>
<keyword evidence="1" id="KW-0472">Membrane</keyword>
<evidence type="ECO:0000313" key="4">
    <source>
        <dbReference type="Proteomes" id="UP000249248"/>
    </source>
</evidence>
<keyword evidence="2" id="KW-0732">Signal</keyword>
<dbReference type="AlphaFoldDB" id="A0A2W1MYT5"/>
<proteinExistence type="predicted"/>
<dbReference type="OrthoDB" id="1467113at2"/>
<keyword evidence="1" id="KW-0812">Transmembrane</keyword>
<name>A0A2W1MYT5_9FLAO</name>
<reference evidence="3 4" key="1">
    <citation type="submission" date="2018-06" db="EMBL/GenBank/DDBJ databases">
        <title>The draft genome sequence of Crocinitomix sp. SM1701.</title>
        <authorList>
            <person name="Zhang X."/>
        </authorList>
    </citation>
    <scope>NUCLEOTIDE SEQUENCE [LARGE SCALE GENOMIC DNA]</scope>
    <source>
        <strain evidence="3 4">SM1701</strain>
    </source>
</reference>
<sequence length="343" mass="40745">MPSLKLIKISFVFCLLALSLNGFSQGFQTSKYKKEYNPYFSFGKFERGVNSDILAKKLDRLEKKDKSSWSLQDSMQFAEITLLTNNVKLSQYYLNVLLKNHPKYIQIIHLHLLNAYIQYDFETIDRIIKNNYVRPKNTFDDFFIAILNAQKLKYLQGSNVENIFDFSQAELKENKKGSVAYQRNIITPLNSAKKVLEYFVMYIHKDDPIIGQCFNEMGLILEEHVSLNQAYIAYSIARIYDKKDKSILENVKRIKAKHVLQNYNTPNFRKYFPRIEYWRFDYEMLKEKIIFEKNDTIQKYIPKIINEEKELIHVPFPFDAFIPIGIFFLFLIIIIFTKTKKNK</sequence>
<feature type="signal peptide" evidence="2">
    <location>
        <begin position="1"/>
        <end position="24"/>
    </location>
</feature>
<dbReference type="EMBL" id="QKSB01000018">
    <property type="protein sequence ID" value="PZE15721.1"/>
    <property type="molecule type" value="Genomic_DNA"/>
</dbReference>
<protein>
    <submittedName>
        <fullName evidence="3">Uncharacterized protein</fullName>
    </submittedName>
</protein>
<dbReference type="RefSeq" id="WP_111064635.1">
    <property type="nucleotide sequence ID" value="NZ_JBHUCU010000013.1"/>
</dbReference>
<keyword evidence="1" id="KW-1133">Transmembrane helix</keyword>
<evidence type="ECO:0000256" key="2">
    <source>
        <dbReference type="SAM" id="SignalP"/>
    </source>
</evidence>
<evidence type="ECO:0000256" key="1">
    <source>
        <dbReference type="SAM" id="Phobius"/>
    </source>
</evidence>
<comment type="caution">
    <text evidence="3">The sequence shown here is derived from an EMBL/GenBank/DDBJ whole genome shotgun (WGS) entry which is preliminary data.</text>
</comment>
<keyword evidence="4" id="KW-1185">Reference proteome</keyword>